<dbReference type="FunFam" id="1.10.10.60:FF:000092">
    <property type="entry name" value="Trihelix transcription factor GT-2"/>
    <property type="match status" value="1"/>
</dbReference>
<evidence type="ECO:0000256" key="5">
    <source>
        <dbReference type="ARBA" id="ARBA00023242"/>
    </source>
</evidence>
<keyword evidence="8" id="KW-0472">Membrane</keyword>
<keyword evidence="5" id="KW-0539">Nucleus</keyword>
<evidence type="ECO:0000259" key="9">
    <source>
        <dbReference type="PROSITE" id="PS50090"/>
    </source>
</evidence>
<dbReference type="InterPro" id="IPR009057">
    <property type="entry name" value="Homeodomain-like_sf"/>
</dbReference>
<evidence type="ECO:0000256" key="8">
    <source>
        <dbReference type="SAM" id="Phobius"/>
    </source>
</evidence>
<dbReference type="InterPro" id="IPR001005">
    <property type="entry name" value="SANT/Myb"/>
</dbReference>
<evidence type="ECO:0000256" key="6">
    <source>
        <dbReference type="SAM" id="Coils"/>
    </source>
</evidence>
<dbReference type="Proteomes" id="UP000634136">
    <property type="component" value="Unassembled WGS sequence"/>
</dbReference>
<dbReference type="PROSITE" id="PS50090">
    <property type="entry name" value="MYB_LIKE"/>
    <property type="match status" value="1"/>
</dbReference>
<dbReference type="CDD" id="cd12203">
    <property type="entry name" value="GT1"/>
    <property type="match status" value="1"/>
</dbReference>
<comment type="caution">
    <text evidence="10">The sequence shown here is derived from an EMBL/GenBank/DDBJ whole genome shotgun (WGS) entry which is preliminary data.</text>
</comment>
<accession>A0A834W0B1</accession>
<feature type="region of interest" description="Disordered" evidence="7">
    <location>
        <begin position="37"/>
        <end position="66"/>
    </location>
</feature>
<evidence type="ECO:0000256" key="1">
    <source>
        <dbReference type="ARBA" id="ARBA00004123"/>
    </source>
</evidence>
<dbReference type="GO" id="GO:0006355">
    <property type="term" value="P:regulation of DNA-templated transcription"/>
    <property type="evidence" value="ECO:0007669"/>
    <property type="project" value="UniProtKB-ARBA"/>
</dbReference>
<dbReference type="GO" id="GO:0003677">
    <property type="term" value="F:DNA binding"/>
    <property type="evidence" value="ECO:0007669"/>
    <property type="project" value="UniProtKB-KW"/>
</dbReference>
<keyword evidence="11" id="KW-1185">Reference proteome</keyword>
<evidence type="ECO:0000256" key="2">
    <source>
        <dbReference type="ARBA" id="ARBA00023015"/>
    </source>
</evidence>
<dbReference type="PANTHER" id="PTHR21654">
    <property type="entry name" value="FI21293P1"/>
    <property type="match status" value="1"/>
</dbReference>
<name>A0A834W0B1_9FABA</name>
<dbReference type="GO" id="GO:0005634">
    <property type="term" value="C:nucleus"/>
    <property type="evidence" value="ECO:0007669"/>
    <property type="project" value="UniProtKB-SubCell"/>
</dbReference>
<organism evidence="10 11">
    <name type="scientific">Senna tora</name>
    <dbReference type="NCBI Taxonomy" id="362788"/>
    <lineage>
        <taxon>Eukaryota</taxon>
        <taxon>Viridiplantae</taxon>
        <taxon>Streptophyta</taxon>
        <taxon>Embryophyta</taxon>
        <taxon>Tracheophyta</taxon>
        <taxon>Spermatophyta</taxon>
        <taxon>Magnoliopsida</taxon>
        <taxon>eudicotyledons</taxon>
        <taxon>Gunneridae</taxon>
        <taxon>Pentapetalae</taxon>
        <taxon>rosids</taxon>
        <taxon>fabids</taxon>
        <taxon>Fabales</taxon>
        <taxon>Fabaceae</taxon>
        <taxon>Caesalpinioideae</taxon>
        <taxon>Cassia clade</taxon>
        <taxon>Senna</taxon>
    </lineage>
</organism>
<gene>
    <name evidence="10" type="ORF">G2W53_042981</name>
</gene>
<proteinExistence type="predicted"/>
<dbReference type="AlphaFoldDB" id="A0A834W0B1"/>
<keyword evidence="4" id="KW-0804">Transcription</keyword>
<dbReference type="EMBL" id="JAAIUW010000013">
    <property type="protein sequence ID" value="KAF7803870.1"/>
    <property type="molecule type" value="Genomic_DNA"/>
</dbReference>
<dbReference type="OrthoDB" id="691673at2759"/>
<dbReference type="PANTHER" id="PTHR21654:SF7">
    <property type="entry name" value="HOMEODOMAIN-LIKE SUPERFAMILY PROTEIN"/>
    <property type="match status" value="1"/>
</dbReference>
<feature type="transmembrane region" description="Helical" evidence="8">
    <location>
        <begin position="460"/>
        <end position="480"/>
    </location>
</feature>
<feature type="coiled-coil region" evidence="6">
    <location>
        <begin position="249"/>
        <end position="299"/>
    </location>
</feature>
<evidence type="ECO:0000313" key="10">
    <source>
        <dbReference type="EMBL" id="KAF7803870.1"/>
    </source>
</evidence>
<sequence length="483" mass="55183">MDLFTGDDFPDHVTPFPDTSDFLCAQQITLIHPSEVITDHHRPPPPQKLRPIRCNGRSSPVGGLSEDSRLAVTSTDVGFLSNQLCVDNGEPSYSLQSLGQQVEDSEAIGNGRLRMEKPVGDGSGHNWDPNNEEGPMEQESGFGAWMDAIKHPSCQREALTSMRQRLMDSLAIFKLFYVLMLIMIKLIGSINVLLIYKMFQHVGWGMECSSSDDDENSFGSTKEPGIGKRRKKTMKKLEVFLEHLVRKVMEKQEEMHKQLMDLIEKKERERVMREEAWRQKEMERIKREEEARLQEKSRNLALISFIQNLLGHEIEIPQPVSSLRADDEGEANIQQDLKIDLSSNNNRWPEAEVQALITLRTSLEHKFQLMGPKGSIWEEISEAMQNMGYNRSAKKCKEKWENINKYYKRTIGSGKKRRLNSKTCPYFDELDILYRNGLLNVGNGLSSTNKEDQLKVMDDSLYVVYTFWAGCVGAMNLSGFPPT</sequence>
<keyword evidence="6" id="KW-0175">Coiled coil</keyword>
<reference evidence="10" key="1">
    <citation type="submission" date="2020-09" db="EMBL/GenBank/DDBJ databases">
        <title>Genome-Enabled Discovery of Anthraquinone Biosynthesis in Senna tora.</title>
        <authorList>
            <person name="Kang S.-H."/>
            <person name="Pandey R.P."/>
            <person name="Lee C.-M."/>
            <person name="Sim J.-S."/>
            <person name="Jeong J.-T."/>
            <person name="Choi B.-S."/>
            <person name="Jung M."/>
            <person name="Ginzburg D."/>
            <person name="Zhao K."/>
            <person name="Won S.Y."/>
            <person name="Oh T.-J."/>
            <person name="Yu Y."/>
            <person name="Kim N.-H."/>
            <person name="Lee O.R."/>
            <person name="Lee T.-H."/>
            <person name="Bashyal P."/>
            <person name="Kim T.-S."/>
            <person name="Lee W.-H."/>
            <person name="Kawkins C."/>
            <person name="Kim C.-K."/>
            <person name="Kim J.S."/>
            <person name="Ahn B.O."/>
            <person name="Rhee S.Y."/>
            <person name="Sohng J.K."/>
        </authorList>
    </citation>
    <scope>NUCLEOTIDE SEQUENCE</scope>
    <source>
        <tissue evidence="10">Leaf</tissue>
    </source>
</reference>
<dbReference type="Pfam" id="PF13837">
    <property type="entry name" value="Myb_DNA-bind_4"/>
    <property type="match status" value="1"/>
</dbReference>
<evidence type="ECO:0000256" key="7">
    <source>
        <dbReference type="SAM" id="MobiDB-lite"/>
    </source>
</evidence>
<evidence type="ECO:0000313" key="11">
    <source>
        <dbReference type="Proteomes" id="UP000634136"/>
    </source>
</evidence>
<comment type="subcellular location">
    <subcellularLocation>
        <location evidence="1">Nucleus</location>
    </subcellularLocation>
</comment>
<feature type="transmembrane region" description="Helical" evidence="8">
    <location>
        <begin position="175"/>
        <end position="196"/>
    </location>
</feature>
<keyword evidence="8" id="KW-1133">Transmembrane helix</keyword>
<evidence type="ECO:0000256" key="3">
    <source>
        <dbReference type="ARBA" id="ARBA00023125"/>
    </source>
</evidence>
<dbReference type="SUPFAM" id="SSF46689">
    <property type="entry name" value="Homeodomain-like"/>
    <property type="match status" value="1"/>
</dbReference>
<evidence type="ECO:0000256" key="4">
    <source>
        <dbReference type="ARBA" id="ARBA00023163"/>
    </source>
</evidence>
<keyword evidence="3" id="KW-0238">DNA-binding</keyword>
<dbReference type="Gene3D" id="1.10.10.60">
    <property type="entry name" value="Homeodomain-like"/>
    <property type="match status" value="1"/>
</dbReference>
<keyword evidence="8" id="KW-0812">Transmembrane</keyword>
<dbReference type="InterPro" id="IPR044822">
    <property type="entry name" value="Myb_DNA-bind_4"/>
</dbReference>
<protein>
    <submittedName>
        <fullName evidence="10">Trihelix transcription factor GTL1-like</fullName>
    </submittedName>
</protein>
<feature type="domain" description="Myb-like" evidence="9">
    <location>
        <begin position="340"/>
        <end position="404"/>
    </location>
</feature>
<keyword evidence="2" id="KW-0805">Transcription regulation</keyword>
<dbReference type="SMART" id="SM00717">
    <property type="entry name" value="SANT"/>
    <property type="match status" value="1"/>
</dbReference>